<feature type="transmembrane region" description="Helical" evidence="1">
    <location>
        <begin position="275"/>
        <end position="300"/>
    </location>
</feature>
<accession>A0A9W9LF15</accession>
<keyword evidence="1" id="KW-0812">Transmembrane</keyword>
<evidence type="ECO:0000313" key="2">
    <source>
        <dbReference type="EMBL" id="KAJ5153096.1"/>
    </source>
</evidence>
<feature type="transmembrane region" description="Helical" evidence="1">
    <location>
        <begin position="44"/>
        <end position="73"/>
    </location>
</feature>
<keyword evidence="1" id="KW-1133">Transmembrane helix</keyword>
<feature type="transmembrane region" description="Helical" evidence="1">
    <location>
        <begin position="181"/>
        <end position="201"/>
    </location>
</feature>
<dbReference type="PANTHER" id="PTHR38421">
    <property type="entry name" value="TRANSMEMBRANE PROTEIN USGS"/>
    <property type="match status" value="1"/>
</dbReference>
<dbReference type="RefSeq" id="XP_056539404.1">
    <property type="nucleotide sequence ID" value="XM_056691698.1"/>
</dbReference>
<sequence length="369" mass="41592">MEKGLTISNFEPNAVIRGFQLTVVGTVRALQNPNLFKYEHFRQAALAIGVGIVIQLIIQVPIVALKFGLYVLSWVINLDHATWDDKLLDGLEFMSKSVLQVPFLLMTLMGYVTPTLDEIFMQSIEWVDTTYIQKHKSEDPGSLRAMYFPSLVMFPTKGGPRSSRPKSEAIMMFLNRYAKRMGILFGVYLLSLIPVLGRFVMPAASFYTFRNHVGTAPAAVIFGAGLVLPKAFIVKFLHTYFASRSLMRELLEPYFRRIKFTPEQKRRWFRDREGVLFGFAFAFTVVLKTPFIGVLMYGVAEASTAYLITKITDPPPTPAESEGFAESQVTWKNKHDFLRLSLENIDKLNVVTDEAGPKGNSANSGNKFS</sequence>
<dbReference type="Proteomes" id="UP001149163">
    <property type="component" value="Unassembled WGS sequence"/>
</dbReference>
<evidence type="ECO:0008006" key="4">
    <source>
        <dbReference type="Google" id="ProtNLM"/>
    </source>
</evidence>
<reference evidence="2" key="2">
    <citation type="journal article" date="2023" name="IMA Fungus">
        <title>Comparative genomic study of the Penicillium genus elucidates a diverse pangenome and 15 lateral gene transfer events.</title>
        <authorList>
            <person name="Petersen C."/>
            <person name="Sorensen T."/>
            <person name="Nielsen M.R."/>
            <person name="Sondergaard T.E."/>
            <person name="Sorensen J.L."/>
            <person name="Fitzpatrick D.A."/>
            <person name="Frisvad J.C."/>
            <person name="Nielsen K.L."/>
        </authorList>
    </citation>
    <scope>NUCLEOTIDE SEQUENCE</scope>
    <source>
        <strain evidence="2">IBT 26290</strain>
    </source>
</reference>
<keyword evidence="1" id="KW-0472">Membrane</keyword>
<dbReference type="AlphaFoldDB" id="A0A9W9LF15"/>
<evidence type="ECO:0000256" key="1">
    <source>
        <dbReference type="SAM" id="Phobius"/>
    </source>
</evidence>
<dbReference type="GeneID" id="81430874"/>
<keyword evidence="3" id="KW-1185">Reference proteome</keyword>
<dbReference type="EMBL" id="JAPQKN010000007">
    <property type="protein sequence ID" value="KAJ5153096.1"/>
    <property type="molecule type" value="Genomic_DNA"/>
</dbReference>
<dbReference type="OrthoDB" id="10041630at2759"/>
<evidence type="ECO:0000313" key="3">
    <source>
        <dbReference type="Proteomes" id="UP001149163"/>
    </source>
</evidence>
<reference evidence="2" key="1">
    <citation type="submission" date="2022-11" db="EMBL/GenBank/DDBJ databases">
        <authorList>
            <person name="Petersen C."/>
        </authorList>
    </citation>
    <scope>NUCLEOTIDE SEQUENCE</scope>
    <source>
        <strain evidence="2">IBT 26290</strain>
    </source>
</reference>
<name>A0A9W9LF15_9EURO</name>
<feature type="transmembrane region" description="Helical" evidence="1">
    <location>
        <begin position="213"/>
        <end position="237"/>
    </location>
</feature>
<comment type="caution">
    <text evidence="2">The sequence shown here is derived from an EMBL/GenBank/DDBJ whole genome shotgun (WGS) entry which is preliminary data.</text>
</comment>
<proteinExistence type="predicted"/>
<protein>
    <recommendedName>
        <fullName evidence="4">Transmembrane protein UsgS</fullName>
    </recommendedName>
</protein>
<organism evidence="2 3">
    <name type="scientific">Penicillium canariense</name>
    <dbReference type="NCBI Taxonomy" id="189055"/>
    <lineage>
        <taxon>Eukaryota</taxon>
        <taxon>Fungi</taxon>
        <taxon>Dikarya</taxon>
        <taxon>Ascomycota</taxon>
        <taxon>Pezizomycotina</taxon>
        <taxon>Eurotiomycetes</taxon>
        <taxon>Eurotiomycetidae</taxon>
        <taxon>Eurotiales</taxon>
        <taxon>Aspergillaceae</taxon>
        <taxon>Penicillium</taxon>
    </lineage>
</organism>
<dbReference type="PANTHER" id="PTHR38421:SF1">
    <property type="entry name" value="TRANSMEMBRANE PROTEIN"/>
    <property type="match status" value="1"/>
</dbReference>
<gene>
    <name evidence="2" type="ORF">N7482_009574</name>
</gene>